<reference evidence="1" key="1">
    <citation type="submission" date="2021-03" db="EMBL/GenBank/DDBJ databases">
        <title>Genomic Encyclopedia of Type Strains, Phase IV (KMG-IV): sequencing the most valuable type-strain genomes for metagenomic binning, comparative biology and taxonomic classification.</title>
        <authorList>
            <person name="Goeker M."/>
        </authorList>
    </citation>
    <scope>NUCLEOTIDE SEQUENCE</scope>
    <source>
        <strain evidence="1">DSM 23564</strain>
    </source>
</reference>
<proteinExistence type="predicted"/>
<keyword evidence="2" id="KW-1185">Reference proteome</keyword>
<accession>A0A8T4GEM8</accession>
<comment type="caution">
    <text evidence="1">The sequence shown here is derived from an EMBL/GenBank/DDBJ whole genome shotgun (WGS) entry which is preliminary data.</text>
</comment>
<evidence type="ECO:0000313" key="1">
    <source>
        <dbReference type="EMBL" id="MBP1922938.1"/>
    </source>
</evidence>
<evidence type="ECO:0000313" key="2">
    <source>
        <dbReference type="Proteomes" id="UP000823588"/>
    </source>
</evidence>
<dbReference type="Proteomes" id="UP000823588">
    <property type="component" value="Unassembled WGS sequence"/>
</dbReference>
<protein>
    <submittedName>
        <fullName evidence="1">Uncharacterized protein</fullName>
    </submittedName>
</protein>
<dbReference type="EMBL" id="JAGGKQ010000014">
    <property type="protein sequence ID" value="MBP1922938.1"/>
    <property type="molecule type" value="Genomic_DNA"/>
</dbReference>
<name>A0A8T4GEM8_9EURY</name>
<organism evidence="1 2">
    <name type="scientific">Halorubrum alkaliphilum</name>
    <dbReference type="NCBI Taxonomy" id="261290"/>
    <lineage>
        <taxon>Archaea</taxon>
        <taxon>Methanobacteriati</taxon>
        <taxon>Methanobacteriota</taxon>
        <taxon>Stenosarchaea group</taxon>
        <taxon>Halobacteria</taxon>
        <taxon>Halobacteriales</taxon>
        <taxon>Haloferacaceae</taxon>
        <taxon>Halorubrum</taxon>
    </lineage>
</organism>
<dbReference type="AlphaFoldDB" id="A0A8T4GEM8"/>
<sequence length="87" mass="9736">MNGVGTGHICDSCNKRIQHGDKAGLYATWYDEGGWTPRRTWCLDCCPESVYPSTEGADEAILVGVFFSHRLAGIRVRDRSTPEEERC</sequence>
<gene>
    <name evidence="1" type="ORF">J2751_001971</name>
</gene>